<gene>
    <name evidence="4" type="ordered locus">Bcav_2889</name>
</gene>
<keyword evidence="1" id="KW-0720">Serine protease</keyword>
<keyword evidence="2" id="KW-0812">Transmembrane</keyword>
<protein>
    <recommendedName>
        <fullName evidence="1">endopeptidase La</fullName>
        <ecNumber evidence="1">3.4.21.53</ecNumber>
    </recommendedName>
</protein>
<feature type="transmembrane region" description="Helical" evidence="2">
    <location>
        <begin position="27"/>
        <end position="52"/>
    </location>
</feature>
<comment type="similarity">
    <text evidence="1">Belongs to the peptidase S16 family.</text>
</comment>
<feature type="domain" description="Lon proteolytic" evidence="3">
    <location>
        <begin position="263"/>
        <end position="361"/>
    </location>
</feature>
<dbReference type="PROSITE" id="PS51786">
    <property type="entry name" value="LON_PROTEOLYTIC"/>
    <property type="match status" value="1"/>
</dbReference>
<keyword evidence="1" id="KW-0645">Protease</keyword>
<keyword evidence="1" id="KW-0378">Hydrolase</keyword>
<proteinExistence type="inferred from homology"/>
<evidence type="ECO:0000259" key="3">
    <source>
        <dbReference type="PROSITE" id="PS51786"/>
    </source>
</evidence>
<dbReference type="PANTHER" id="PTHR10046">
    <property type="entry name" value="ATP DEPENDENT LON PROTEASE FAMILY MEMBER"/>
    <property type="match status" value="1"/>
</dbReference>
<evidence type="ECO:0000256" key="2">
    <source>
        <dbReference type="SAM" id="Phobius"/>
    </source>
</evidence>
<dbReference type="GO" id="GO:0006508">
    <property type="term" value="P:proteolysis"/>
    <property type="evidence" value="ECO:0007669"/>
    <property type="project" value="UniProtKB-KW"/>
</dbReference>
<keyword evidence="2" id="KW-0472">Membrane</keyword>
<dbReference type="InterPro" id="IPR027065">
    <property type="entry name" value="Lon_Prtase"/>
</dbReference>
<dbReference type="GO" id="GO:0004176">
    <property type="term" value="F:ATP-dependent peptidase activity"/>
    <property type="evidence" value="ECO:0007669"/>
    <property type="project" value="UniProtKB-UniRule"/>
</dbReference>
<dbReference type="InterPro" id="IPR020568">
    <property type="entry name" value="Ribosomal_Su5_D2-typ_SF"/>
</dbReference>
<organism evidence="4 5">
    <name type="scientific">Beutenbergia cavernae (strain ATCC BAA-8 / DSM 12333 / CCUG 43141 / JCM 11478 / NBRC 16432 / NCIMB 13614 / HKI 0122)</name>
    <dbReference type="NCBI Taxonomy" id="471853"/>
    <lineage>
        <taxon>Bacteria</taxon>
        <taxon>Bacillati</taxon>
        <taxon>Actinomycetota</taxon>
        <taxon>Actinomycetes</taxon>
        <taxon>Micrococcales</taxon>
        <taxon>Beutenbergiaceae</taxon>
        <taxon>Beutenbergia</taxon>
    </lineage>
</organism>
<sequence length="373" mass="37904">MPENGRVVTRTYRNIPMPRSSLSPRSVLLAASGLATFVLLAAILVVPAPYAIEQPGPTVDTLGEVDDVELITIPDAETFPSEGQLRLTTVSVAGGPGFPVDAADVVQGWLSSAVAVVPVESVYQRGVSREELQSTSQAQMTTSQENATAAALTELGYEVPTVLTVSAAVPDSGSDGVVEPGDVVTSIQAPDGPLVPTETFPDLTQVLDGVAPGSSVALGVERDGEPETLDVVTGDDGNGGSVLGVLIDPTFTFPIEVDIEIQDIGGPSAGTMFALGIIERLTPGDSTGGEIIAGTGTIDLSGEVGAIGGIVQKLHGAQRDGAGWFLAPAANCEQVVGNVPEGLQVVRVATLSDARDAVEAIGAGDTADLPSCS</sequence>
<dbReference type="OrthoDB" id="2356897at2"/>
<dbReference type="Proteomes" id="UP000007962">
    <property type="component" value="Chromosome"/>
</dbReference>
<dbReference type="KEGG" id="bcv:Bcav_2889"/>
<reference evidence="4 5" key="1">
    <citation type="journal article" date="2009" name="Stand. Genomic Sci.">
        <title>Complete genome sequence of Beutenbergia cavernae type strain (HKI 0122).</title>
        <authorList>
            <person name="Land M."/>
            <person name="Pukall R."/>
            <person name="Abt B."/>
            <person name="Goker M."/>
            <person name="Rohde M."/>
            <person name="Glavina Del Rio T."/>
            <person name="Tice H."/>
            <person name="Copeland A."/>
            <person name="Cheng J.F."/>
            <person name="Lucas S."/>
            <person name="Chen F."/>
            <person name="Nolan M."/>
            <person name="Bruce D."/>
            <person name="Goodwin L."/>
            <person name="Pitluck S."/>
            <person name="Ivanova N."/>
            <person name="Mavromatis K."/>
            <person name="Ovchinnikova G."/>
            <person name="Pati A."/>
            <person name="Chen A."/>
            <person name="Palaniappan K."/>
            <person name="Hauser L."/>
            <person name="Chang Y.J."/>
            <person name="Jefferies C.C."/>
            <person name="Saunders E."/>
            <person name="Brettin T."/>
            <person name="Detter J.C."/>
            <person name="Han C."/>
            <person name="Chain P."/>
            <person name="Bristow J."/>
            <person name="Eisen J.A."/>
            <person name="Markowitz V."/>
            <person name="Hugenholtz P."/>
            <person name="Kyrpides N.C."/>
            <person name="Klenk H.P."/>
            <person name="Lapidus A."/>
        </authorList>
    </citation>
    <scope>NUCLEOTIDE SEQUENCE [LARGE SCALE GENOMIC DNA]</scope>
    <source>
        <strain evidence="5">ATCC BAA-8 / DSM 12333 / NBRC 16432</strain>
    </source>
</reference>
<dbReference type="InterPro" id="IPR036034">
    <property type="entry name" value="PDZ_sf"/>
</dbReference>
<accession>C5BZ19</accession>
<dbReference type="Gene3D" id="3.30.230.10">
    <property type="match status" value="1"/>
</dbReference>
<keyword evidence="5" id="KW-1185">Reference proteome</keyword>
<evidence type="ECO:0000313" key="5">
    <source>
        <dbReference type="Proteomes" id="UP000007962"/>
    </source>
</evidence>
<feature type="active site" evidence="1">
    <location>
        <position position="268"/>
    </location>
</feature>
<dbReference type="EC" id="3.4.21.53" evidence="1"/>
<comment type="catalytic activity">
    <reaction evidence="1">
        <text>Hydrolysis of proteins in presence of ATP.</text>
        <dbReference type="EC" id="3.4.21.53"/>
    </reaction>
</comment>
<evidence type="ECO:0000313" key="4">
    <source>
        <dbReference type="EMBL" id="ACQ81134.1"/>
    </source>
</evidence>
<dbReference type="EMBL" id="CP001618">
    <property type="protein sequence ID" value="ACQ81134.1"/>
    <property type="molecule type" value="Genomic_DNA"/>
</dbReference>
<dbReference type="GO" id="GO:0005524">
    <property type="term" value="F:ATP binding"/>
    <property type="evidence" value="ECO:0007669"/>
    <property type="project" value="InterPro"/>
</dbReference>
<dbReference type="HOGENOM" id="CLU_042037_1_0_11"/>
<name>C5BZ19_BEUC1</name>
<dbReference type="Gene3D" id="2.30.42.10">
    <property type="match status" value="1"/>
</dbReference>
<dbReference type="GO" id="GO:0030163">
    <property type="term" value="P:protein catabolic process"/>
    <property type="evidence" value="ECO:0007669"/>
    <property type="project" value="InterPro"/>
</dbReference>
<dbReference type="eggNOG" id="COG3480">
    <property type="taxonomic scope" value="Bacteria"/>
</dbReference>
<dbReference type="SUPFAM" id="SSF54211">
    <property type="entry name" value="Ribosomal protein S5 domain 2-like"/>
    <property type="match status" value="1"/>
</dbReference>
<evidence type="ECO:0000256" key="1">
    <source>
        <dbReference type="PROSITE-ProRule" id="PRU01122"/>
    </source>
</evidence>
<dbReference type="SUPFAM" id="SSF50156">
    <property type="entry name" value="PDZ domain-like"/>
    <property type="match status" value="1"/>
</dbReference>
<dbReference type="AlphaFoldDB" id="C5BZ19"/>
<dbReference type="MEROPS" id="S16.012"/>
<dbReference type="InterPro" id="IPR008269">
    <property type="entry name" value="Lon_proteolytic"/>
</dbReference>
<dbReference type="STRING" id="471853.Bcav_2889"/>
<dbReference type="GO" id="GO:0004252">
    <property type="term" value="F:serine-type endopeptidase activity"/>
    <property type="evidence" value="ECO:0007669"/>
    <property type="project" value="UniProtKB-UniRule"/>
</dbReference>
<feature type="active site" evidence="1">
    <location>
        <position position="313"/>
    </location>
</feature>
<dbReference type="InterPro" id="IPR014721">
    <property type="entry name" value="Ribsml_uS5_D2-typ_fold_subgr"/>
</dbReference>
<dbReference type="Pfam" id="PF05362">
    <property type="entry name" value="Lon_C"/>
    <property type="match status" value="1"/>
</dbReference>
<keyword evidence="2" id="KW-1133">Transmembrane helix</keyword>